<dbReference type="RefSeq" id="XP_015596937.1">
    <property type="nucleotide sequence ID" value="XM_015741451.2"/>
</dbReference>
<dbReference type="KEGG" id="ccin:107268554"/>
<dbReference type="InterPro" id="IPR001611">
    <property type="entry name" value="Leu-rich_rpt"/>
</dbReference>
<evidence type="ECO:0000256" key="3">
    <source>
        <dbReference type="ARBA" id="ARBA00022737"/>
    </source>
</evidence>
<keyword evidence="5" id="KW-1185">Reference proteome</keyword>
<dbReference type="SUPFAM" id="SSF52058">
    <property type="entry name" value="L domain-like"/>
    <property type="match status" value="1"/>
</dbReference>
<feature type="signal peptide" evidence="4">
    <location>
        <begin position="1"/>
        <end position="30"/>
    </location>
</feature>
<evidence type="ECO:0000313" key="6">
    <source>
        <dbReference type="RefSeq" id="XP_015596937.1"/>
    </source>
</evidence>
<dbReference type="Proteomes" id="UP000694920">
    <property type="component" value="Unplaced"/>
</dbReference>
<dbReference type="GeneID" id="107268554"/>
<dbReference type="GO" id="GO:0005615">
    <property type="term" value="C:extracellular space"/>
    <property type="evidence" value="ECO:0007669"/>
    <property type="project" value="TreeGrafter"/>
</dbReference>
<dbReference type="Gene3D" id="3.80.10.10">
    <property type="entry name" value="Ribonuclease Inhibitor"/>
    <property type="match status" value="2"/>
</dbReference>
<feature type="chain" id="PRO_5042540399" evidence="4">
    <location>
        <begin position="31"/>
        <end position="408"/>
    </location>
</feature>
<keyword evidence="2 4" id="KW-0732">Signal</keyword>
<sequence length="408" mass="46098">MFRRCTEKLYWGPRMTWICFLTCWATVSLTITLQDEASSTVSTSQCLAECICLSFTQVLCNTGGLHEIPNGSLPLTVEDLSLTKNNFPIIRREAFTAHRYLRKLTLDGNNISLIKPFAFRGLPHLRKLSIQHTPLSYVGQYSFAALQNITMLVLAHNKIRYIEGYSFAGTDNVKFIFLSNNPLVTIQSYAFSGLKNVERLILPSGIKEIESDAFNNLQHIGLLKLTYMDLKRLLPYTFRALSYVHVLSIQESDLGVIYKDAFTGLRRINNLNILNNKIDAIKQLNLSADNEIGTFRFLGNHILEAPRASDTILDVGTISALNNHFPCDCQIHNVLESDFVNGSTMEFQLHNFCISPIEFNGKPMSVVDFDGIAKCHEKVFKDNLGSRGQDLRSTLILIMFFLAVSNFF</sequence>
<dbReference type="Pfam" id="PF13855">
    <property type="entry name" value="LRR_8"/>
    <property type="match status" value="1"/>
</dbReference>
<reference evidence="6" key="1">
    <citation type="submission" date="2025-08" db="UniProtKB">
        <authorList>
            <consortium name="RefSeq"/>
        </authorList>
    </citation>
    <scope>IDENTIFICATION</scope>
</reference>
<dbReference type="GO" id="GO:0031012">
    <property type="term" value="C:extracellular matrix"/>
    <property type="evidence" value="ECO:0007669"/>
    <property type="project" value="TreeGrafter"/>
</dbReference>
<organism evidence="5 6">
    <name type="scientific">Cephus cinctus</name>
    <name type="common">Wheat stem sawfly</name>
    <dbReference type="NCBI Taxonomy" id="211228"/>
    <lineage>
        <taxon>Eukaryota</taxon>
        <taxon>Metazoa</taxon>
        <taxon>Ecdysozoa</taxon>
        <taxon>Arthropoda</taxon>
        <taxon>Hexapoda</taxon>
        <taxon>Insecta</taxon>
        <taxon>Pterygota</taxon>
        <taxon>Neoptera</taxon>
        <taxon>Endopterygota</taxon>
        <taxon>Hymenoptera</taxon>
        <taxon>Cephoidea</taxon>
        <taxon>Cephidae</taxon>
        <taxon>Cephus</taxon>
    </lineage>
</organism>
<dbReference type="InterPro" id="IPR050328">
    <property type="entry name" value="Dev_Immune_Receptor"/>
</dbReference>
<dbReference type="PANTHER" id="PTHR24373:SF370">
    <property type="entry name" value="FISH-LIPS, ISOFORM E"/>
    <property type="match status" value="1"/>
</dbReference>
<keyword evidence="3" id="KW-0677">Repeat</keyword>
<evidence type="ECO:0000256" key="2">
    <source>
        <dbReference type="ARBA" id="ARBA00022729"/>
    </source>
</evidence>
<gene>
    <name evidence="6" type="primary">LOC107268554</name>
</gene>
<evidence type="ECO:0000256" key="4">
    <source>
        <dbReference type="SAM" id="SignalP"/>
    </source>
</evidence>
<protein>
    <submittedName>
        <fullName evidence="6">Leucine-rich repeat-containing protein 15 isoform X1</fullName>
    </submittedName>
</protein>
<dbReference type="SMART" id="SM00369">
    <property type="entry name" value="LRR_TYP"/>
    <property type="match status" value="4"/>
</dbReference>
<evidence type="ECO:0000256" key="1">
    <source>
        <dbReference type="ARBA" id="ARBA00022614"/>
    </source>
</evidence>
<dbReference type="AlphaFoldDB" id="A0AAJ7BXM3"/>
<evidence type="ECO:0000313" key="5">
    <source>
        <dbReference type="Proteomes" id="UP000694920"/>
    </source>
</evidence>
<dbReference type="PANTHER" id="PTHR24373">
    <property type="entry name" value="SLIT RELATED LEUCINE-RICH REPEAT NEURONAL PROTEIN"/>
    <property type="match status" value="1"/>
</dbReference>
<proteinExistence type="predicted"/>
<accession>A0AAJ7BXM3</accession>
<keyword evidence="1" id="KW-0433">Leucine-rich repeat</keyword>
<name>A0AAJ7BXM3_CEPCN</name>
<dbReference type="InterPro" id="IPR032675">
    <property type="entry name" value="LRR_dom_sf"/>
</dbReference>
<dbReference type="InterPro" id="IPR003591">
    <property type="entry name" value="Leu-rich_rpt_typical-subtyp"/>
</dbReference>